<keyword evidence="2" id="KW-1185">Reference proteome</keyword>
<protein>
    <submittedName>
        <fullName evidence="1">Uncharacterized protein</fullName>
    </submittedName>
</protein>
<evidence type="ECO:0000313" key="2">
    <source>
        <dbReference type="Proteomes" id="UP001159363"/>
    </source>
</evidence>
<reference evidence="1 2" key="1">
    <citation type="submission" date="2023-02" db="EMBL/GenBank/DDBJ databases">
        <title>LHISI_Scaffold_Assembly.</title>
        <authorList>
            <person name="Stuart O.P."/>
            <person name="Cleave R."/>
            <person name="Magrath M.J.L."/>
            <person name="Mikheyev A.S."/>
        </authorList>
    </citation>
    <scope>NUCLEOTIDE SEQUENCE [LARGE SCALE GENOMIC DNA]</scope>
    <source>
        <strain evidence="1">Daus_M_001</strain>
        <tissue evidence="1">Leg muscle</tissue>
    </source>
</reference>
<sequence length="186" mass="21796">MTKQSNLSMTQVIMAKMKESDSAKKLHCKTQLELDFKKYKTLRNSVKYMTAEIHKQNTRKLWNDLSHLKVKTAEKYTIPPFLQYSDKSNSCFINSSQILQQTALDDTGNRNIQYSYKYGKTLYILLCSCYNDYNKYVNKYSSFPEMWKLSKIKPIAKVKHPVGYKDSRLINILPVISKFLEKVIHA</sequence>
<gene>
    <name evidence="1" type="ORF">PR048_010182</name>
</gene>
<name>A0ABQ9I212_9NEOP</name>
<dbReference type="Proteomes" id="UP001159363">
    <property type="component" value="Chromosome 3"/>
</dbReference>
<evidence type="ECO:0000313" key="1">
    <source>
        <dbReference type="EMBL" id="KAJ8890673.1"/>
    </source>
</evidence>
<proteinExistence type="predicted"/>
<dbReference type="EMBL" id="JARBHB010000003">
    <property type="protein sequence ID" value="KAJ8890673.1"/>
    <property type="molecule type" value="Genomic_DNA"/>
</dbReference>
<organism evidence="1 2">
    <name type="scientific">Dryococelus australis</name>
    <dbReference type="NCBI Taxonomy" id="614101"/>
    <lineage>
        <taxon>Eukaryota</taxon>
        <taxon>Metazoa</taxon>
        <taxon>Ecdysozoa</taxon>
        <taxon>Arthropoda</taxon>
        <taxon>Hexapoda</taxon>
        <taxon>Insecta</taxon>
        <taxon>Pterygota</taxon>
        <taxon>Neoptera</taxon>
        <taxon>Polyneoptera</taxon>
        <taxon>Phasmatodea</taxon>
        <taxon>Verophasmatodea</taxon>
        <taxon>Anareolatae</taxon>
        <taxon>Phasmatidae</taxon>
        <taxon>Eurycanthinae</taxon>
        <taxon>Dryococelus</taxon>
    </lineage>
</organism>
<accession>A0ABQ9I212</accession>
<comment type="caution">
    <text evidence="1">The sequence shown here is derived from an EMBL/GenBank/DDBJ whole genome shotgun (WGS) entry which is preliminary data.</text>
</comment>